<evidence type="ECO:0000256" key="1">
    <source>
        <dbReference type="ARBA" id="ARBA00004141"/>
    </source>
</evidence>
<dbReference type="OrthoDB" id="9797190at2"/>
<dbReference type="SUPFAM" id="SSF144091">
    <property type="entry name" value="Rhomboid-like"/>
    <property type="match status" value="1"/>
</dbReference>
<keyword evidence="10" id="KW-0378">Hydrolase</keyword>
<dbReference type="Gene3D" id="1.20.1540.10">
    <property type="entry name" value="Rhomboid-like"/>
    <property type="match status" value="1"/>
</dbReference>
<feature type="transmembrane region" description="Helical" evidence="8">
    <location>
        <begin position="213"/>
        <end position="233"/>
    </location>
</feature>
<organism evidence="10 11">
    <name type="scientific">Hansschlegelia quercus</name>
    <dbReference type="NCBI Taxonomy" id="2528245"/>
    <lineage>
        <taxon>Bacteria</taxon>
        <taxon>Pseudomonadati</taxon>
        <taxon>Pseudomonadota</taxon>
        <taxon>Alphaproteobacteria</taxon>
        <taxon>Hyphomicrobiales</taxon>
        <taxon>Methylopilaceae</taxon>
        <taxon>Hansschlegelia</taxon>
    </lineage>
</organism>
<feature type="transmembrane region" description="Helical" evidence="8">
    <location>
        <begin position="132"/>
        <end position="153"/>
    </location>
</feature>
<comment type="caution">
    <text evidence="10">The sequence shown here is derived from an EMBL/GenBank/DDBJ whole genome shotgun (WGS) entry which is preliminary data.</text>
</comment>
<evidence type="ECO:0000256" key="7">
    <source>
        <dbReference type="SAM" id="MobiDB-lite"/>
    </source>
</evidence>
<accession>A0A4Q9GF66</accession>
<evidence type="ECO:0000256" key="3">
    <source>
        <dbReference type="ARBA" id="ARBA00022519"/>
    </source>
</evidence>
<evidence type="ECO:0000313" key="11">
    <source>
        <dbReference type="Proteomes" id="UP000291613"/>
    </source>
</evidence>
<feature type="domain" description="Peptidase S54 rhomboid" evidence="9">
    <location>
        <begin position="68"/>
        <end position="232"/>
    </location>
</feature>
<reference evidence="10 11" key="1">
    <citation type="submission" date="2019-02" db="EMBL/GenBank/DDBJ databases">
        <title>Hansschlegelia quercus sp. nov., a novel methylotrophic bacterium from buds of oak (Quercus robur L.).</title>
        <authorList>
            <person name="Agafonova N.V."/>
            <person name="Kaparullina E.N."/>
            <person name="Grouzdev D.S."/>
            <person name="Doronina N.V."/>
        </authorList>
    </citation>
    <scope>NUCLEOTIDE SEQUENCE [LARGE SCALE GENOMIC DNA]</scope>
    <source>
        <strain evidence="10 11">Dub</strain>
    </source>
</reference>
<evidence type="ECO:0000259" key="9">
    <source>
        <dbReference type="Pfam" id="PF01694"/>
    </source>
</evidence>
<sequence>MQPEREPAFNAPQIVLWTLAALVVVHVARLFLTEDQDLALLLRFAFIPGRYDPNFPYADELLGGAGAKVWTFVTYAFLHGNFTHLIVNGISLLAFGSALAWRFGAWRFVVFSVLTAAAGAATHLAIHWGTAIPVVGASAAISGHMAGAARFIFETGGPLGVFRARGRQAFLAPAEPLTTTLRRPQALAFFLVWFGVNALFGLGQMAIGIGDATVAWEAHIGGFVAGLVLFALLDPVKRPVRPSSQETFDVLPPGGEPPHDGETGAAGRP</sequence>
<evidence type="ECO:0000256" key="2">
    <source>
        <dbReference type="ARBA" id="ARBA00022475"/>
    </source>
</evidence>
<dbReference type="GO" id="GO:0004252">
    <property type="term" value="F:serine-type endopeptidase activity"/>
    <property type="evidence" value="ECO:0007669"/>
    <property type="project" value="InterPro"/>
</dbReference>
<protein>
    <submittedName>
        <fullName evidence="10">Rhomboid family intramembrane serine protease</fullName>
    </submittedName>
</protein>
<name>A0A4Q9GF66_9HYPH</name>
<keyword evidence="4 8" id="KW-0812">Transmembrane</keyword>
<keyword evidence="3" id="KW-0997">Cell inner membrane</keyword>
<evidence type="ECO:0000256" key="4">
    <source>
        <dbReference type="ARBA" id="ARBA00022692"/>
    </source>
</evidence>
<dbReference type="AlphaFoldDB" id="A0A4Q9GF66"/>
<dbReference type="EMBL" id="SIUB01000007">
    <property type="protein sequence ID" value="TBN48702.1"/>
    <property type="molecule type" value="Genomic_DNA"/>
</dbReference>
<keyword evidence="2" id="KW-1003">Cell membrane</keyword>
<evidence type="ECO:0000313" key="10">
    <source>
        <dbReference type="EMBL" id="TBN48702.1"/>
    </source>
</evidence>
<feature type="transmembrane region" description="Helical" evidence="8">
    <location>
        <begin position="82"/>
        <end position="101"/>
    </location>
</feature>
<keyword evidence="5 8" id="KW-1133">Transmembrane helix</keyword>
<dbReference type="GO" id="GO:0006508">
    <property type="term" value="P:proteolysis"/>
    <property type="evidence" value="ECO:0007669"/>
    <property type="project" value="UniProtKB-KW"/>
</dbReference>
<dbReference type="PANTHER" id="PTHR43066">
    <property type="entry name" value="RHOMBOID-RELATED PROTEIN"/>
    <property type="match status" value="1"/>
</dbReference>
<evidence type="ECO:0000256" key="8">
    <source>
        <dbReference type="SAM" id="Phobius"/>
    </source>
</evidence>
<feature type="transmembrane region" description="Helical" evidence="8">
    <location>
        <begin position="14"/>
        <end position="32"/>
    </location>
</feature>
<dbReference type="GO" id="GO:0016020">
    <property type="term" value="C:membrane"/>
    <property type="evidence" value="ECO:0007669"/>
    <property type="project" value="UniProtKB-SubCell"/>
</dbReference>
<proteinExistence type="predicted"/>
<gene>
    <name evidence="10" type="ORF">EYR15_14040</name>
</gene>
<dbReference type="InterPro" id="IPR022764">
    <property type="entry name" value="Peptidase_S54_rhomboid_dom"/>
</dbReference>
<keyword evidence="11" id="KW-1185">Reference proteome</keyword>
<dbReference type="RefSeq" id="WP_131004186.1">
    <property type="nucleotide sequence ID" value="NZ_JBHSZR010000009.1"/>
</dbReference>
<dbReference type="Pfam" id="PF01694">
    <property type="entry name" value="Rhomboid"/>
    <property type="match status" value="1"/>
</dbReference>
<feature type="transmembrane region" description="Helical" evidence="8">
    <location>
        <begin position="186"/>
        <end position="207"/>
    </location>
</feature>
<dbReference type="InterPro" id="IPR035952">
    <property type="entry name" value="Rhomboid-like_sf"/>
</dbReference>
<dbReference type="Proteomes" id="UP000291613">
    <property type="component" value="Unassembled WGS sequence"/>
</dbReference>
<evidence type="ECO:0000256" key="6">
    <source>
        <dbReference type="ARBA" id="ARBA00023136"/>
    </source>
</evidence>
<keyword evidence="10" id="KW-0645">Protease</keyword>
<keyword evidence="6 8" id="KW-0472">Membrane</keyword>
<feature type="region of interest" description="Disordered" evidence="7">
    <location>
        <begin position="242"/>
        <end position="269"/>
    </location>
</feature>
<evidence type="ECO:0000256" key="5">
    <source>
        <dbReference type="ARBA" id="ARBA00022989"/>
    </source>
</evidence>
<dbReference type="PANTHER" id="PTHR43066:SF26">
    <property type="entry name" value="RHOMBOID PROTEASE GLPG"/>
    <property type="match status" value="1"/>
</dbReference>
<feature type="transmembrane region" description="Helical" evidence="8">
    <location>
        <begin position="108"/>
        <end position="126"/>
    </location>
</feature>
<comment type="subcellular location">
    <subcellularLocation>
        <location evidence="1">Membrane</location>
        <topology evidence="1">Multi-pass membrane protein</topology>
    </subcellularLocation>
</comment>